<reference evidence="2 3" key="1">
    <citation type="submission" date="2019-03" db="EMBL/GenBank/DDBJ databases">
        <title>First draft genome of Liparis tanakae, snailfish: a comprehensive survey of snailfish specific genes.</title>
        <authorList>
            <person name="Kim W."/>
            <person name="Song I."/>
            <person name="Jeong J.-H."/>
            <person name="Kim D."/>
            <person name="Kim S."/>
            <person name="Ryu S."/>
            <person name="Song J.Y."/>
            <person name="Lee S.K."/>
        </authorList>
    </citation>
    <scope>NUCLEOTIDE SEQUENCE [LARGE SCALE GENOMIC DNA]</scope>
    <source>
        <tissue evidence="2">Muscle</tissue>
    </source>
</reference>
<dbReference type="AlphaFoldDB" id="A0A4Z2I5N4"/>
<feature type="region of interest" description="Disordered" evidence="1">
    <location>
        <begin position="87"/>
        <end position="109"/>
    </location>
</feature>
<dbReference type="EMBL" id="SRLO01000128">
    <property type="protein sequence ID" value="TNN73130.1"/>
    <property type="molecule type" value="Genomic_DNA"/>
</dbReference>
<keyword evidence="3" id="KW-1185">Reference proteome</keyword>
<organism evidence="2 3">
    <name type="scientific">Liparis tanakae</name>
    <name type="common">Tanaka's snailfish</name>
    <dbReference type="NCBI Taxonomy" id="230148"/>
    <lineage>
        <taxon>Eukaryota</taxon>
        <taxon>Metazoa</taxon>
        <taxon>Chordata</taxon>
        <taxon>Craniata</taxon>
        <taxon>Vertebrata</taxon>
        <taxon>Euteleostomi</taxon>
        <taxon>Actinopterygii</taxon>
        <taxon>Neopterygii</taxon>
        <taxon>Teleostei</taxon>
        <taxon>Neoteleostei</taxon>
        <taxon>Acanthomorphata</taxon>
        <taxon>Eupercaria</taxon>
        <taxon>Perciformes</taxon>
        <taxon>Cottioidei</taxon>
        <taxon>Cottales</taxon>
        <taxon>Liparidae</taxon>
        <taxon>Liparis</taxon>
    </lineage>
</organism>
<evidence type="ECO:0000313" key="3">
    <source>
        <dbReference type="Proteomes" id="UP000314294"/>
    </source>
</evidence>
<protein>
    <submittedName>
        <fullName evidence="2">Uncharacterized protein</fullName>
    </submittedName>
</protein>
<proteinExistence type="predicted"/>
<accession>A0A4Z2I5N4</accession>
<feature type="region of interest" description="Disordered" evidence="1">
    <location>
        <begin position="1"/>
        <end position="52"/>
    </location>
</feature>
<evidence type="ECO:0000313" key="2">
    <source>
        <dbReference type="EMBL" id="TNN73130.1"/>
    </source>
</evidence>
<feature type="compositionally biased region" description="Basic and acidic residues" evidence="1">
    <location>
        <begin position="10"/>
        <end position="43"/>
    </location>
</feature>
<gene>
    <name evidence="2" type="ORF">EYF80_016616</name>
</gene>
<evidence type="ECO:0000256" key="1">
    <source>
        <dbReference type="SAM" id="MobiDB-lite"/>
    </source>
</evidence>
<name>A0A4Z2I5N4_9TELE</name>
<dbReference type="Proteomes" id="UP000314294">
    <property type="component" value="Unassembled WGS sequence"/>
</dbReference>
<sequence>MGAVVVAGEDVGRGRRGCETRCNGKETEGQTDERKEGRKKETEGAGGMQYNACPAPTSRLLAAMRVVLVKVKGQVCAASSQAEVAMGSHDADEAHSEDEFDTPALQDGSQENLVTDLFTAPLRPGGSLREDEDPFFFSSDCRTPFFVTSALS</sequence>
<comment type="caution">
    <text evidence="2">The sequence shown here is derived from an EMBL/GenBank/DDBJ whole genome shotgun (WGS) entry which is preliminary data.</text>
</comment>